<feature type="transmembrane region" description="Helical" evidence="8">
    <location>
        <begin position="144"/>
        <end position="173"/>
    </location>
</feature>
<keyword evidence="10" id="KW-1185">Reference proteome</keyword>
<evidence type="ECO:0000256" key="6">
    <source>
        <dbReference type="ARBA" id="ARBA00023136"/>
    </source>
</evidence>
<dbReference type="EMBL" id="CAKLCM010000003">
    <property type="protein sequence ID" value="CAH0529251.1"/>
    <property type="molecule type" value="Genomic_DNA"/>
</dbReference>
<keyword evidence="6 8" id="KW-0472">Membrane</keyword>
<evidence type="ECO:0000256" key="2">
    <source>
        <dbReference type="ARBA" id="ARBA00005262"/>
    </source>
</evidence>
<dbReference type="PANTHER" id="PTHR43663">
    <property type="entry name" value="CHROMATE TRANSPORT PROTEIN-RELATED"/>
    <property type="match status" value="1"/>
</dbReference>
<evidence type="ECO:0000256" key="1">
    <source>
        <dbReference type="ARBA" id="ARBA00004651"/>
    </source>
</evidence>
<evidence type="ECO:0008006" key="11">
    <source>
        <dbReference type="Google" id="ProtNLM"/>
    </source>
</evidence>
<gene>
    <name evidence="9" type="ORF">VHP8226_03126</name>
</gene>
<evidence type="ECO:0000256" key="7">
    <source>
        <dbReference type="SAM" id="MobiDB-lite"/>
    </source>
</evidence>
<comment type="caution">
    <text evidence="9">The sequence shown here is derived from an EMBL/GenBank/DDBJ whole genome shotgun (WGS) entry which is preliminary data.</text>
</comment>
<proteinExistence type="inferred from homology"/>
<keyword evidence="4 8" id="KW-0812">Transmembrane</keyword>
<evidence type="ECO:0000256" key="5">
    <source>
        <dbReference type="ARBA" id="ARBA00022989"/>
    </source>
</evidence>
<feature type="compositionally biased region" description="Basic and acidic residues" evidence="7">
    <location>
        <begin position="181"/>
        <end position="208"/>
    </location>
</feature>
<dbReference type="Pfam" id="PF02417">
    <property type="entry name" value="Chromate_transp"/>
    <property type="match status" value="1"/>
</dbReference>
<dbReference type="InterPro" id="IPR003370">
    <property type="entry name" value="Chromate_transpt"/>
</dbReference>
<accession>A0ABM8ZLF5</accession>
<organism evidence="9 10">
    <name type="scientific">Vibrio hippocampi</name>
    <dbReference type="NCBI Taxonomy" id="654686"/>
    <lineage>
        <taxon>Bacteria</taxon>
        <taxon>Pseudomonadati</taxon>
        <taxon>Pseudomonadota</taxon>
        <taxon>Gammaproteobacteria</taxon>
        <taxon>Vibrionales</taxon>
        <taxon>Vibrionaceae</taxon>
        <taxon>Vibrio</taxon>
    </lineage>
</organism>
<dbReference type="PANTHER" id="PTHR43663:SF1">
    <property type="entry name" value="CHROMATE TRANSPORTER"/>
    <property type="match status" value="1"/>
</dbReference>
<evidence type="ECO:0000256" key="3">
    <source>
        <dbReference type="ARBA" id="ARBA00022475"/>
    </source>
</evidence>
<comment type="similarity">
    <text evidence="2">Belongs to the chromate ion transporter (CHR) (TC 2.A.51) family.</text>
</comment>
<keyword evidence="5 8" id="KW-1133">Transmembrane helix</keyword>
<feature type="transmembrane region" description="Helical" evidence="8">
    <location>
        <begin position="7"/>
        <end position="30"/>
    </location>
</feature>
<dbReference type="InterPro" id="IPR052518">
    <property type="entry name" value="CHR_Transporter"/>
</dbReference>
<reference evidence="9" key="1">
    <citation type="submission" date="2021-12" db="EMBL/GenBank/DDBJ databases">
        <authorList>
            <person name="Rodrigo-Torres L."/>
            <person name="Arahal R. D."/>
            <person name="Lucena T."/>
        </authorList>
    </citation>
    <scope>NUCLEOTIDE SEQUENCE</scope>
    <source>
        <strain evidence="9">CECT 8226</strain>
    </source>
</reference>
<keyword evidence="3" id="KW-1003">Cell membrane</keyword>
<feature type="region of interest" description="Disordered" evidence="7">
    <location>
        <begin position="177"/>
        <end position="208"/>
    </location>
</feature>
<comment type="subcellular location">
    <subcellularLocation>
        <location evidence="1">Cell membrane</location>
        <topology evidence="1">Multi-pass membrane protein</topology>
    </subcellularLocation>
</comment>
<evidence type="ECO:0000313" key="9">
    <source>
        <dbReference type="EMBL" id="CAH0529251.1"/>
    </source>
</evidence>
<sequence>MQKQKDLAAAFFRIGIFGFGGGPTMIPLVHKEVVDNYKWMSDDEFSNVLAIGNTLPGPIATKMAGYIGYKVGGTIGCINAVIATIIPIIIVMIAGLGLLNEYRDKPWVAGMAQGVIPVVTWMMVKLSYDFLLKGHKALGMVAMAFGVVASIALIAWLNVHPGLVVGAVIVAVLCKPSQSKPKPESEPKQEAKLEPETTQKLNTEDNKG</sequence>
<dbReference type="Proteomes" id="UP000838160">
    <property type="component" value="Unassembled WGS sequence"/>
</dbReference>
<feature type="transmembrane region" description="Helical" evidence="8">
    <location>
        <begin position="106"/>
        <end position="124"/>
    </location>
</feature>
<dbReference type="RefSeq" id="WP_237485977.1">
    <property type="nucleotide sequence ID" value="NZ_CAKLCM010000003.1"/>
</dbReference>
<protein>
    <recommendedName>
        <fullName evidence="11">Chromate transporter</fullName>
    </recommendedName>
</protein>
<evidence type="ECO:0000256" key="4">
    <source>
        <dbReference type="ARBA" id="ARBA00022692"/>
    </source>
</evidence>
<name>A0ABM8ZLF5_9VIBR</name>
<feature type="transmembrane region" description="Helical" evidence="8">
    <location>
        <begin position="78"/>
        <end position="99"/>
    </location>
</feature>
<evidence type="ECO:0000313" key="10">
    <source>
        <dbReference type="Proteomes" id="UP000838160"/>
    </source>
</evidence>
<evidence type="ECO:0000256" key="8">
    <source>
        <dbReference type="SAM" id="Phobius"/>
    </source>
</evidence>